<dbReference type="Proteomes" id="UP000461880">
    <property type="component" value="Unassembled WGS sequence"/>
</dbReference>
<keyword evidence="2" id="KW-1003">Cell membrane</keyword>
<dbReference type="CDD" id="cd06579">
    <property type="entry name" value="TM_PBP1_transp_AraH_like"/>
    <property type="match status" value="1"/>
</dbReference>
<evidence type="ECO:0000256" key="1">
    <source>
        <dbReference type="ARBA" id="ARBA00004651"/>
    </source>
</evidence>
<dbReference type="GO" id="GO:0005886">
    <property type="term" value="C:plasma membrane"/>
    <property type="evidence" value="ECO:0007669"/>
    <property type="project" value="UniProtKB-SubCell"/>
</dbReference>
<dbReference type="EMBL" id="VUMN01000041">
    <property type="protein sequence ID" value="MSS59637.1"/>
    <property type="molecule type" value="Genomic_DNA"/>
</dbReference>
<dbReference type="Pfam" id="PF02653">
    <property type="entry name" value="BPD_transp_2"/>
    <property type="match status" value="1"/>
</dbReference>
<feature type="transmembrane region" description="Helical" evidence="6">
    <location>
        <begin position="288"/>
        <end position="306"/>
    </location>
</feature>
<comment type="caution">
    <text evidence="7">The sequence shown here is derived from an EMBL/GenBank/DDBJ whole genome shotgun (WGS) entry which is preliminary data.</text>
</comment>
<dbReference type="GO" id="GO:0022857">
    <property type="term" value="F:transmembrane transporter activity"/>
    <property type="evidence" value="ECO:0007669"/>
    <property type="project" value="InterPro"/>
</dbReference>
<dbReference type="AlphaFoldDB" id="A0A7X2NU78"/>
<name>A0A7X2NU78_9FIRM</name>
<feature type="transmembrane region" description="Helical" evidence="6">
    <location>
        <begin position="12"/>
        <end position="31"/>
    </location>
</feature>
<evidence type="ECO:0000256" key="6">
    <source>
        <dbReference type="SAM" id="Phobius"/>
    </source>
</evidence>
<sequence length="325" mass="33825">MKALEIYKKYGTYIFLVILIAVFSIIAPGFLSGTNFINILRQVSIFGIVVTGVAMVMIGGGMDLSVGAQLAVDGMLAGTFMVTLGLPIWLSAILTIVVGILLGMVNGVIAVKLHIAPLIVTLGTMLVLQGVAYLITGGYPITGMPDSFKFIGQGYIGVVPVPVIIFAIFVVFSWVVMNKTYLGRYIYALGGNREAARLAGIDVDKLTVAMYAFCGFASAIASLILVGRTNASQPGAGSTYSFDCMTAACLGGVSIRGGEGKVSGTIVGVLVLGILDNGLLLLSVNSNAQSVVKGLILLIVVALDSLQVSNKKTMAAAVEGKKESK</sequence>
<dbReference type="InterPro" id="IPR001851">
    <property type="entry name" value="ABC_transp_permease"/>
</dbReference>
<keyword evidence="5 6" id="KW-0472">Membrane</keyword>
<feature type="transmembrane region" description="Helical" evidence="6">
    <location>
        <begin position="115"/>
        <end position="135"/>
    </location>
</feature>
<feature type="transmembrane region" description="Helical" evidence="6">
    <location>
        <begin position="155"/>
        <end position="177"/>
    </location>
</feature>
<feature type="transmembrane region" description="Helical" evidence="6">
    <location>
        <begin position="43"/>
        <end position="62"/>
    </location>
</feature>
<feature type="transmembrane region" description="Helical" evidence="6">
    <location>
        <begin position="206"/>
        <end position="226"/>
    </location>
</feature>
<reference evidence="7 8" key="1">
    <citation type="submission" date="2019-08" db="EMBL/GenBank/DDBJ databases">
        <title>In-depth cultivation of the pig gut microbiome towards novel bacterial diversity and tailored functional studies.</title>
        <authorList>
            <person name="Wylensek D."/>
            <person name="Hitch T.C.A."/>
            <person name="Clavel T."/>
        </authorList>
    </citation>
    <scope>NUCLEOTIDE SEQUENCE [LARGE SCALE GENOMIC DNA]</scope>
    <source>
        <strain evidence="7 8">Oil+RF-744-GAM-WT-6</strain>
    </source>
</reference>
<evidence type="ECO:0000256" key="5">
    <source>
        <dbReference type="ARBA" id="ARBA00023136"/>
    </source>
</evidence>
<protein>
    <submittedName>
        <fullName evidence="7">ABC transporter permease</fullName>
    </submittedName>
</protein>
<keyword evidence="8" id="KW-1185">Reference proteome</keyword>
<gene>
    <name evidence="7" type="ORF">FYJ51_12110</name>
</gene>
<evidence type="ECO:0000256" key="3">
    <source>
        <dbReference type="ARBA" id="ARBA00022692"/>
    </source>
</evidence>
<comment type="subcellular location">
    <subcellularLocation>
        <location evidence="1">Cell membrane</location>
        <topology evidence="1">Multi-pass membrane protein</topology>
    </subcellularLocation>
</comment>
<dbReference type="RefSeq" id="WP_154505873.1">
    <property type="nucleotide sequence ID" value="NZ_VUMN01000041.1"/>
</dbReference>
<proteinExistence type="predicted"/>
<evidence type="ECO:0000313" key="8">
    <source>
        <dbReference type="Proteomes" id="UP000461880"/>
    </source>
</evidence>
<evidence type="ECO:0000313" key="7">
    <source>
        <dbReference type="EMBL" id="MSS59637.1"/>
    </source>
</evidence>
<evidence type="ECO:0000256" key="2">
    <source>
        <dbReference type="ARBA" id="ARBA00022475"/>
    </source>
</evidence>
<feature type="transmembrane region" description="Helical" evidence="6">
    <location>
        <begin position="74"/>
        <end position="103"/>
    </location>
</feature>
<organism evidence="7 8">
    <name type="scientific">Stecheria intestinalis</name>
    <dbReference type="NCBI Taxonomy" id="2606630"/>
    <lineage>
        <taxon>Bacteria</taxon>
        <taxon>Bacillati</taxon>
        <taxon>Bacillota</taxon>
        <taxon>Erysipelotrichia</taxon>
        <taxon>Erysipelotrichales</taxon>
        <taxon>Erysipelotrichaceae</taxon>
        <taxon>Stecheria</taxon>
    </lineage>
</organism>
<feature type="transmembrane region" description="Helical" evidence="6">
    <location>
        <begin position="262"/>
        <end position="282"/>
    </location>
</feature>
<keyword evidence="4 6" id="KW-1133">Transmembrane helix</keyword>
<dbReference type="PANTHER" id="PTHR32196">
    <property type="entry name" value="ABC TRANSPORTER PERMEASE PROTEIN YPHD-RELATED-RELATED"/>
    <property type="match status" value="1"/>
</dbReference>
<accession>A0A7X2NU78</accession>
<evidence type="ECO:0000256" key="4">
    <source>
        <dbReference type="ARBA" id="ARBA00022989"/>
    </source>
</evidence>
<keyword evidence="3 6" id="KW-0812">Transmembrane</keyword>